<evidence type="ECO:0000256" key="1">
    <source>
        <dbReference type="ARBA" id="ARBA00022737"/>
    </source>
</evidence>
<keyword evidence="1" id="KW-0677">Repeat</keyword>
<dbReference type="InterPro" id="IPR027417">
    <property type="entry name" value="P-loop_NTPase"/>
</dbReference>
<dbReference type="PANTHER" id="PTHR10039:SF14">
    <property type="entry name" value="NACHT DOMAIN-CONTAINING PROTEIN"/>
    <property type="match status" value="1"/>
</dbReference>
<feature type="domain" description="NACHT" evidence="2">
    <location>
        <begin position="1"/>
        <end position="163"/>
    </location>
</feature>
<sequence>MMWLVGPAGVGKSAIMQTIAEQEAKTSTIVAAIFFSSSNARNDPSKVIATLAYQIALQHRIYRRYIQSKTEADPMLWTKTIISQFSEFIVKPFVNGQVPQSSCDPILILIDGLDECSGEREQILLLSLISYFTIRCPRAPFLWVIASRPESHIKNHLARKKFASSFEKLEISIDSNEACQDVERFLNMEFQRIKAANPVLLLKRRWPPEHLFLKIITAASGLFAYAATIIRFIGDSSSSEPVARLQLVIDLIDGEFRCRTNSQPMAHLDALYRYIITQIPSSDLPRTREFLSAMVLEHPEVIRFRMKNRMTFFCDWIGWAPNDLYGALRRLHAVVDVPSPRDAFDHPIRPYHQSFADFLLNPERSGAFFLGTQDEELDKDKQRANGILRDISQRRTAVGDTASGLSEKYVNLSWWYESETDVDVMMRDRARTDLYVAAIVISTNNVHVY</sequence>
<accession>A0AAD5VLF0</accession>
<dbReference type="AlphaFoldDB" id="A0AAD5VLF0"/>
<dbReference type="SUPFAM" id="SSF52540">
    <property type="entry name" value="P-loop containing nucleoside triphosphate hydrolases"/>
    <property type="match status" value="1"/>
</dbReference>
<protein>
    <recommendedName>
        <fullName evidence="2">NACHT domain-containing protein</fullName>
    </recommendedName>
</protein>
<dbReference type="InterPro" id="IPR007111">
    <property type="entry name" value="NACHT_NTPase"/>
</dbReference>
<evidence type="ECO:0000313" key="3">
    <source>
        <dbReference type="EMBL" id="KAJ3563480.1"/>
    </source>
</evidence>
<dbReference type="EMBL" id="JANIEX010000755">
    <property type="protein sequence ID" value="KAJ3563480.1"/>
    <property type="molecule type" value="Genomic_DNA"/>
</dbReference>
<dbReference type="InterPro" id="IPR056884">
    <property type="entry name" value="NPHP3-like_N"/>
</dbReference>
<keyword evidence="4" id="KW-1185">Reference proteome</keyword>
<dbReference type="PANTHER" id="PTHR10039">
    <property type="entry name" value="AMELOGENIN"/>
    <property type="match status" value="1"/>
</dbReference>
<dbReference type="Proteomes" id="UP001213000">
    <property type="component" value="Unassembled WGS sequence"/>
</dbReference>
<evidence type="ECO:0000313" key="4">
    <source>
        <dbReference type="Proteomes" id="UP001213000"/>
    </source>
</evidence>
<organism evidence="3 4">
    <name type="scientific">Leucocoprinus birnbaumii</name>
    <dbReference type="NCBI Taxonomy" id="56174"/>
    <lineage>
        <taxon>Eukaryota</taxon>
        <taxon>Fungi</taxon>
        <taxon>Dikarya</taxon>
        <taxon>Basidiomycota</taxon>
        <taxon>Agaricomycotina</taxon>
        <taxon>Agaricomycetes</taxon>
        <taxon>Agaricomycetidae</taxon>
        <taxon>Agaricales</taxon>
        <taxon>Agaricineae</taxon>
        <taxon>Agaricaceae</taxon>
        <taxon>Leucocoprinus</taxon>
    </lineage>
</organism>
<comment type="caution">
    <text evidence="3">The sequence shown here is derived from an EMBL/GenBank/DDBJ whole genome shotgun (WGS) entry which is preliminary data.</text>
</comment>
<gene>
    <name evidence="3" type="ORF">NP233_g8918</name>
</gene>
<dbReference type="PROSITE" id="PS50837">
    <property type="entry name" value="NACHT"/>
    <property type="match status" value="1"/>
</dbReference>
<dbReference type="Pfam" id="PF24883">
    <property type="entry name" value="NPHP3_N"/>
    <property type="match status" value="1"/>
</dbReference>
<reference evidence="3" key="1">
    <citation type="submission" date="2022-07" db="EMBL/GenBank/DDBJ databases">
        <title>Genome Sequence of Leucocoprinus birnbaumii.</title>
        <authorList>
            <person name="Buettner E."/>
        </authorList>
    </citation>
    <scope>NUCLEOTIDE SEQUENCE</scope>
    <source>
        <strain evidence="3">VT141</strain>
    </source>
</reference>
<name>A0AAD5VLF0_9AGAR</name>
<evidence type="ECO:0000259" key="2">
    <source>
        <dbReference type="PROSITE" id="PS50837"/>
    </source>
</evidence>
<dbReference type="Gene3D" id="3.40.50.300">
    <property type="entry name" value="P-loop containing nucleotide triphosphate hydrolases"/>
    <property type="match status" value="1"/>
</dbReference>
<proteinExistence type="predicted"/>